<dbReference type="InterPro" id="IPR007049">
    <property type="entry name" value="Carb-sel_porin_OprB"/>
</dbReference>
<feature type="chain" id="PRO_5045004978" description="Porin" evidence="2">
    <location>
        <begin position="32"/>
        <end position="452"/>
    </location>
</feature>
<keyword evidence="2" id="KW-0732">Signal</keyword>
<evidence type="ECO:0008006" key="5">
    <source>
        <dbReference type="Google" id="ProtNLM"/>
    </source>
</evidence>
<dbReference type="RefSeq" id="WP_162410465.1">
    <property type="nucleotide sequence ID" value="NZ_PDWN01000009.1"/>
</dbReference>
<feature type="signal peptide" evidence="2">
    <location>
        <begin position="1"/>
        <end position="31"/>
    </location>
</feature>
<evidence type="ECO:0000313" key="4">
    <source>
        <dbReference type="Proteomes" id="UP000788419"/>
    </source>
</evidence>
<evidence type="ECO:0000256" key="1">
    <source>
        <dbReference type="ARBA" id="ARBA00008769"/>
    </source>
</evidence>
<protein>
    <recommendedName>
        <fullName evidence="5">Porin</fullName>
    </recommendedName>
</protein>
<dbReference type="Proteomes" id="UP000788419">
    <property type="component" value="Unassembled WGS sequence"/>
</dbReference>
<name>A0ABQ6Z637_9GAMM</name>
<proteinExistence type="inferred from homology"/>
<dbReference type="EMBL" id="PDWN01000009">
    <property type="protein sequence ID" value="KAF1693996.1"/>
    <property type="molecule type" value="Genomic_DNA"/>
</dbReference>
<keyword evidence="4" id="KW-1185">Reference proteome</keyword>
<sequence>MRDRPVSSPEWRRHALAVALLCGMSSLAAQAQEAPPAPPAEAAAASAPLDLTLADAAADELYPNLLDTSMSVQGDLQEDTAVPTGWLRRETGMNSWFGWKNQLRQDTGLTIGGSWMMLWQNYSHSLIDEHNAVGSKLTLNASYDLFNRGQANALSFDIAVEDRRPVGTDLAPLQAGMATGSLIPTAATYGDFSLGVTQAYIRQNLADNRFQYTIGKIFAPNFLNAYPFFDDNRQFLTQAFSTSPSIAAPLRGFGAVAAWYPTTTGFYLKPGIFTVHSDDTGSTIDDFFSKDEHFYMLEVGWSALARTGTPIQARAAMDANNIHLTAWYRDPEQGGLPRSKGLAFNANYMIGPSMMWFARAGWSDGWFVDNNAAVGIGWRPTEHFSDLFGVAIGGLQPASPQLRNQYTAEVFYRFHVTPHFAITPDLQVQVDPALNRSTDAIWVFSMRGRLTF</sequence>
<dbReference type="Gene3D" id="2.40.160.180">
    <property type="entry name" value="Carbohydrate-selective porin OprB"/>
    <property type="match status" value="1"/>
</dbReference>
<accession>A0ABQ6Z637</accession>
<evidence type="ECO:0000256" key="2">
    <source>
        <dbReference type="RuleBase" id="RU363072"/>
    </source>
</evidence>
<dbReference type="Pfam" id="PF04966">
    <property type="entry name" value="OprB"/>
    <property type="match status" value="1"/>
</dbReference>
<comment type="caution">
    <text evidence="3">The sequence shown here is derived from an EMBL/GenBank/DDBJ whole genome shotgun (WGS) entry which is preliminary data.</text>
</comment>
<comment type="similarity">
    <text evidence="1 2">Belongs to the OprB family.</text>
</comment>
<dbReference type="InterPro" id="IPR038673">
    <property type="entry name" value="OprB_sf"/>
</dbReference>
<reference evidence="3 4" key="1">
    <citation type="submission" date="2017-10" db="EMBL/GenBank/DDBJ databases">
        <title>Whole genome sequencing of members of genus Pseudoxanthomonas.</title>
        <authorList>
            <person name="Kumar S."/>
            <person name="Bansal K."/>
            <person name="Kaur A."/>
            <person name="Patil P."/>
            <person name="Sharma S."/>
            <person name="Patil P.B."/>
        </authorList>
    </citation>
    <scope>NUCLEOTIDE SEQUENCE [LARGE SCALE GENOMIC DNA]</scope>
    <source>
        <strain evidence="3 4">DSM 17801</strain>
    </source>
</reference>
<evidence type="ECO:0000313" key="3">
    <source>
        <dbReference type="EMBL" id="KAF1693996.1"/>
    </source>
</evidence>
<organism evidence="3 4">
    <name type="scientific">Pseudoxanthomonas daejeonensis</name>
    <dbReference type="NCBI Taxonomy" id="266062"/>
    <lineage>
        <taxon>Bacteria</taxon>
        <taxon>Pseudomonadati</taxon>
        <taxon>Pseudomonadota</taxon>
        <taxon>Gammaproteobacteria</taxon>
        <taxon>Lysobacterales</taxon>
        <taxon>Lysobacteraceae</taxon>
        <taxon>Pseudoxanthomonas</taxon>
    </lineage>
</organism>
<gene>
    <name evidence="3" type="ORF">CSC65_10055</name>
</gene>